<dbReference type="Proteomes" id="UP000694941">
    <property type="component" value="Unplaced"/>
</dbReference>
<dbReference type="InterPro" id="IPR001611">
    <property type="entry name" value="Leu-rich_rpt"/>
</dbReference>
<dbReference type="PANTHER" id="PTHR23119">
    <property type="entry name" value="DISCS LARGE"/>
    <property type="match status" value="1"/>
</dbReference>
<gene>
    <name evidence="2" type="primary">LOC106474936</name>
</gene>
<keyword evidence="1" id="KW-1185">Reference proteome</keyword>
<evidence type="ECO:0000313" key="2">
    <source>
        <dbReference type="RefSeq" id="XP_013791090.2"/>
    </source>
</evidence>
<proteinExistence type="predicted"/>
<dbReference type="PANTHER" id="PTHR23119:SF44">
    <property type="entry name" value="PROTEIN LAP4"/>
    <property type="match status" value="1"/>
</dbReference>
<accession>A0ABM1BYI0</accession>
<dbReference type="PROSITE" id="PS51450">
    <property type="entry name" value="LRR"/>
    <property type="match status" value="1"/>
</dbReference>
<reference evidence="2" key="1">
    <citation type="submission" date="2025-08" db="UniProtKB">
        <authorList>
            <consortium name="RefSeq"/>
        </authorList>
    </citation>
    <scope>IDENTIFICATION</scope>
    <source>
        <tissue evidence="2">Muscle</tissue>
    </source>
</reference>
<sequence length="104" mass="12091">MFRCIPIFGGCNRQVEYIDKRHCNLLNVPDDVLRYARTLEELQLDANHLKELPRGLFRLVRLRKLSLSDNEICRLPPDIGNLVNLVELDVSKNVHRRISVRGVT</sequence>
<dbReference type="RefSeq" id="XP_013791090.2">
    <property type="nucleotide sequence ID" value="XM_013935636.2"/>
</dbReference>
<dbReference type="Pfam" id="PF13855">
    <property type="entry name" value="LRR_8"/>
    <property type="match status" value="1"/>
</dbReference>
<name>A0ABM1BYI0_LIMPO</name>
<organism evidence="1 2">
    <name type="scientific">Limulus polyphemus</name>
    <name type="common">Atlantic horseshoe crab</name>
    <dbReference type="NCBI Taxonomy" id="6850"/>
    <lineage>
        <taxon>Eukaryota</taxon>
        <taxon>Metazoa</taxon>
        <taxon>Ecdysozoa</taxon>
        <taxon>Arthropoda</taxon>
        <taxon>Chelicerata</taxon>
        <taxon>Merostomata</taxon>
        <taxon>Xiphosura</taxon>
        <taxon>Limulidae</taxon>
        <taxon>Limulus</taxon>
    </lineage>
</organism>
<protein>
    <submittedName>
        <fullName evidence="2">Protein lap4-like</fullName>
    </submittedName>
</protein>
<dbReference type="GeneID" id="106474936"/>
<evidence type="ECO:0000313" key="1">
    <source>
        <dbReference type="Proteomes" id="UP000694941"/>
    </source>
</evidence>
<dbReference type="InterPro" id="IPR050614">
    <property type="entry name" value="Synaptic_Scaffolding_LAP-MAGUK"/>
</dbReference>
<dbReference type="InterPro" id="IPR032675">
    <property type="entry name" value="LRR_dom_sf"/>
</dbReference>
<dbReference type="Gene3D" id="3.80.10.10">
    <property type="entry name" value="Ribonuclease Inhibitor"/>
    <property type="match status" value="1"/>
</dbReference>
<dbReference type="SUPFAM" id="SSF52075">
    <property type="entry name" value="Outer arm dynein light chain 1"/>
    <property type="match status" value="1"/>
</dbReference>